<sequence length="459" mass="49711">MSAAASPTRRVLGEKDLNALLSPKKTKAAGELVSPRPLKRVASSSSPRAGQKRKIAEVHNQEVGDSQKTNTSHTSSQGPEILSDGPSVHHETVRAPTAQAKSTVYTSFHASQEEPVQLESEFEILDEPSQQTLDKMHAVTFTQSNSQLVPPLRPNINKEPSQVSLDMSSLIDFENLSSQGDDMQMLAELQVVKDQRPKTEEDTRKEMLLEKAETLRTRLQLALYKIQTNQISMPFSRMTVPKTTKSSSPEVPGPSSSSPRSSSTLRPSSSVQWPTTTTPLLTPESTVAIARARATMDPKPTIKPLSSFPIPTIEPTAFSARWNTGNQQDRQDSQDARVPHIIPSSPPMSEQAEDGDDLEIVDGGLNIRTGNRTENQDRVHIEVEPRTPVHLSSPTGSVGGSHQRRGSESESLQNSNSNSQLRLRGLTSSVIKGEAANSLLQLVRGGGVATSSGVGMCGL</sequence>
<organism evidence="10 11">
    <name type="scientific">Exophiala xenobiotica</name>
    <dbReference type="NCBI Taxonomy" id="348802"/>
    <lineage>
        <taxon>Eukaryota</taxon>
        <taxon>Fungi</taxon>
        <taxon>Dikarya</taxon>
        <taxon>Ascomycota</taxon>
        <taxon>Pezizomycotina</taxon>
        <taxon>Eurotiomycetes</taxon>
        <taxon>Chaetothyriomycetidae</taxon>
        <taxon>Chaetothyriales</taxon>
        <taxon>Herpotrichiellaceae</taxon>
        <taxon>Exophiala</taxon>
    </lineage>
</organism>
<dbReference type="GeneID" id="25333680"/>
<reference evidence="10 11" key="1">
    <citation type="submission" date="2015-01" db="EMBL/GenBank/DDBJ databases">
        <title>The Genome Sequence of Exophiala xenobiotica CBS118157.</title>
        <authorList>
            <consortium name="The Broad Institute Genomics Platform"/>
            <person name="Cuomo C."/>
            <person name="de Hoog S."/>
            <person name="Gorbushina A."/>
            <person name="Stielow B."/>
            <person name="Teixiera M."/>
            <person name="Abouelleil A."/>
            <person name="Chapman S.B."/>
            <person name="Priest M."/>
            <person name="Young S.K."/>
            <person name="Wortman J."/>
            <person name="Nusbaum C."/>
            <person name="Birren B."/>
        </authorList>
    </citation>
    <scope>NUCLEOTIDE SEQUENCE [LARGE SCALE GENOMIC DNA]</scope>
    <source>
        <strain evidence="10 11">CBS 118157</strain>
    </source>
</reference>
<protein>
    <submittedName>
        <fullName evidence="10">Uncharacterized protein</fullName>
    </submittedName>
</protein>
<gene>
    <name evidence="10" type="ORF">PV05_11772</name>
</gene>
<dbReference type="AlphaFoldDB" id="A0A0D2BDA2"/>
<dbReference type="Pfam" id="PF08528">
    <property type="entry name" value="Whi5"/>
    <property type="match status" value="1"/>
</dbReference>
<feature type="compositionally biased region" description="Basic and acidic residues" evidence="9">
    <location>
        <begin position="329"/>
        <end position="338"/>
    </location>
</feature>
<dbReference type="STRING" id="348802.A0A0D2BDA2"/>
<feature type="region of interest" description="Disordered" evidence="9">
    <location>
        <begin position="235"/>
        <end position="284"/>
    </location>
</feature>
<feature type="compositionally biased region" description="Acidic residues" evidence="9">
    <location>
        <begin position="351"/>
        <end position="360"/>
    </location>
</feature>
<comment type="subcellular location">
    <subcellularLocation>
        <location evidence="2">Cytoplasm</location>
    </subcellularLocation>
    <subcellularLocation>
        <location evidence="1">Nucleus</location>
    </subcellularLocation>
</comment>
<keyword evidence="4" id="KW-0963">Cytoplasm</keyword>
<keyword evidence="7" id="KW-0804">Transcription</keyword>
<keyword evidence="11" id="KW-1185">Reference proteome</keyword>
<comment type="similarity">
    <text evidence="3">Belongs to the WHI5/NRM1 family.</text>
</comment>
<evidence type="ECO:0000256" key="6">
    <source>
        <dbReference type="ARBA" id="ARBA00023015"/>
    </source>
</evidence>
<feature type="compositionally biased region" description="Polar residues" evidence="9">
    <location>
        <begin position="63"/>
        <end position="78"/>
    </location>
</feature>
<dbReference type="HOGENOM" id="CLU_026245_0_0_1"/>
<evidence type="ECO:0000313" key="10">
    <source>
        <dbReference type="EMBL" id="KIW50156.1"/>
    </source>
</evidence>
<evidence type="ECO:0000256" key="5">
    <source>
        <dbReference type="ARBA" id="ARBA00022491"/>
    </source>
</evidence>
<feature type="compositionally biased region" description="Basic and acidic residues" evidence="9">
    <location>
        <begin position="374"/>
        <end position="387"/>
    </location>
</feature>
<proteinExistence type="inferred from homology"/>
<accession>A0A0D2BDA2</accession>
<feature type="compositionally biased region" description="Low complexity" evidence="9">
    <location>
        <begin position="409"/>
        <end position="421"/>
    </location>
</feature>
<dbReference type="OrthoDB" id="5345625at2759"/>
<feature type="compositionally biased region" description="Low complexity" evidence="9">
    <location>
        <begin position="246"/>
        <end position="283"/>
    </location>
</feature>
<dbReference type="InterPro" id="IPR013734">
    <property type="entry name" value="TF_Nrm1/Whi5"/>
</dbReference>
<feature type="region of interest" description="Disordered" evidence="9">
    <location>
        <begin position="1"/>
        <end position="100"/>
    </location>
</feature>
<evidence type="ECO:0000256" key="7">
    <source>
        <dbReference type="ARBA" id="ARBA00023163"/>
    </source>
</evidence>
<evidence type="ECO:0000313" key="11">
    <source>
        <dbReference type="Proteomes" id="UP000054342"/>
    </source>
</evidence>
<evidence type="ECO:0000256" key="9">
    <source>
        <dbReference type="SAM" id="MobiDB-lite"/>
    </source>
</evidence>
<keyword evidence="8" id="KW-0539">Nucleus</keyword>
<dbReference type="GO" id="GO:0005634">
    <property type="term" value="C:nucleus"/>
    <property type="evidence" value="ECO:0007669"/>
    <property type="project" value="UniProtKB-SubCell"/>
</dbReference>
<dbReference type="Proteomes" id="UP000054342">
    <property type="component" value="Unassembled WGS sequence"/>
</dbReference>
<dbReference type="GO" id="GO:0005737">
    <property type="term" value="C:cytoplasm"/>
    <property type="evidence" value="ECO:0007669"/>
    <property type="project" value="UniProtKB-SubCell"/>
</dbReference>
<feature type="region of interest" description="Disordered" evidence="9">
    <location>
        <begin position="324"/>
        <end position="421"/>
    </location>
</feature>
<evidence type="ECO:0000256" key="8">
    <source>
        <dbReference type="ARBA" id="ARBA00023242"/>
    </source>
</evidence>
<name>A0A0D2BDA2_9EURO</name>
<keyword evidence="6" id="KW-0805">Transcription regulation</keyword>
<dbReference type="EMBL" id="KN847323">
    <property type="protein sequence ID" value="KIW50156.1"/>
    <property type="molecule type" value="Genomic_DNA"/>
</dbReference>
<dbReference type="RefSeq" id="XP_013310740.1">
    <property type="nucleotide sequence ID" value="XM_013455286.1"/>
</dbReference>
<evidence type="ECO:0000256" key="4">
    <source>
        <dbReference type="ARBA" id="ARBA00022490"/>
    </source>
</evidence>
<evidence type="ECO:0000256" key="2">
    <source>
        <dbReference type="ARBA" id="ARBA00004496"/>
    </source>
</evidence>
<keyword evidence="5" id="KW-0678">Repressor</keyword>
<evidence type="ECO:0000256" key="3">
    <source>
        <dbReference type="ARBA" id="ARBA00006922"/>
    </source>
</evidence>
<evidence type="ECO:0000256" key="1">
    <source>
        <dbReference type="ARBA" id="ARBA00004123"/>
    </source>
</evidence>